<name>A0AAP2GVR5_9BACT</name>
<evidence type="ECO:0000313" key="3">
    <source>
        <dbReference type="Proteomes" id="UP001319080"/>
    </source>
</evidence>
<dbReference type="RefSeq" id="WP_254086563.1">
    <property type="nucleotide sequence ID" value="NZ_JAHESE010000028.1"/>
</dbReference>
<feature type="chain" id="PRO_5043053106" evidence="1">
    <location>
        <begin position="34"/>
        <end position="452"/>
    </location>
</feature>
<evidence type="ECO:0000313" key="2">
    <source>
        <dbReference type="EMBL" id="MBT1710985.1"/>
    </source>
</evidence>
<keyword evidence="3" id="KW-1185">Reference proteome</keyword>
<organism evidence="2 3">
    <name type="scientific">Dawidia cretensis</name>
    <dbReference type="NCBI Taxonomy" id="2782350"/>
    <lineage>
        <taxon>Bacteria</taxon>
        <taxon>Pseudomonadati</taxon>
        <taxon>Bacteroidota</taxon>
        <taxon>Cytophagia</taxon>
        <taxon>Cytophagales</taxon>
        <taxon>Chryseotaleaceae</taxon>
        <taxon>Dawidia</taxon>
    </lineage>
</organism>
<dbReference type="Proteomes" id="UP001319080">
    <property type="component" value="Unassembled WGS sequence"/>
</dbReference>
<comment type="caution">
    <text evidence="2">The sequence shown here is derived from an EMBL/GenBank/DDBJ whole genome shotgun (WGS) entry which is preliminary data.</text>
</comment>
<protein>
    <submittedName>
        <fullName evidence="2">T9SS type A sorting domain-containing protein</fullName>
    </submittedName>
</protein>
<keyword evidence="1" id="KW-0732">Signal</keyword>
<dbReference type="AlphaFoldDB" id="A0AAP2GVR5"/>
<dbReference type="EMBL" id="JAHESE010000028">
    <property type="protein sequence ID" value="MBT1710985.1"/>
    <property type="molecule type" value="Genomic_DNA"/>
</dbReference>
<proteinExistence type="predicted"/>
<feature type="signal peptide" evidence="1">
    <location>
        <begin position="1"/>
        <end position="33"/>
    </location>
</feature>
<evidence type="ECO:0000256" key="1">
    <source>
        <dbReference type="SAM" id="SignalP"/>
    </source>
</evidence>
<gene>
    <name evidence="2" type="ORF">KK062_22270</name>
</gene>
<reference evidence="2 3" key="1">
    <citation type="submission" date="2021-05" db="EMBL/GenBank/DDBJ databases">
        <title>A Polyphasic approach of four new species of the genus Ohtaekwangia: Ohtaekwangia histidinii sp. nov., Ohtaekwangia cretensis sp. nov., Ohtaekwangia indiensis sp. nov., Ohtaekwangia reichenbachii sp. nov. from diverse environment.</title>
        <authorList>
            <person name="Octaviana S."/>
        </authorList>
    </citation>
    <scope>NUCLEOTIDE SEQUENCE [LARGE SCALE GENOMIC DNA]</scope>
    <source>
        <strain evidence="2 3">PWU5</strain>
    </source>
</reference>
<accession>A0AAP2GVR5</accession>
<sequence length="452" mass="48788">MKKKLVKAVRFPSGLAAWCVAVALMLGTQAGQAQDFLDWNISNIYLDNGRLEFEAGSGRTIEFTLEMQRYKTSNGEFPPVNLQFKLARLAGINPVTIQTFSVTTSDFGGDAFSEKTYATTLVGSGGNAANEAYIRTGDELVLLFYSAIYDEWIVPGNLDPYDMVVQYQEISGNSICCSKCVGKDQEVGLLTAGRLYGGDGDLKIQWQKSTNGADFTDMSVIREGFDLAHNAQFNPGTISQTTWYRRQVESSTRSVPVEIDVSYSNVIKVDYVDALQSPTIGTKSYSQNTVTNSFGTMTIQGNQTPAAGIQVDFRSDGQIRVLPNTVLKPNITLGISAFCGSTSGRMASVSNDVTLPASTEESLNDVRAAQGGAIGVYPNPSRGIIHLELGSAVFSGKVVVLDKFSNAVHTADIPSGDSHVTLDLSALPADTYYLKVTGASAFQKTTRIILQR</sequence>